<feature type="repeat" description="RCC1" evidence="2">
    <location>
        <begin position="179"/>
        <end position="238"/>
    </location>
</feature>
<evidence type="ECO:0000256" key="1">
    <source>
        <dbReference type="ARBA" id="ARBA00022737"/>
    </source>
</evidence>
<keyword evidence="1" id="KW-0677">Repeat</keyword>
<dbReference type="InterPro" id="IPR000408">
    <property type="entry name" value="Reg_chr_condens"/>
</dbReference>
<dbReference type="Proteomes" id="UP001217754">
    <property type="component" value="Chromosome 6"/>
</dbReference>
<dbReference type="SUPFAM" id="SSF50985">
    <property type="entry name" value="RCC1/BLIP-II"/>
    <property type="match status" value="1"/>
</dbReference>
<sequence length="384" mass="40446">MQAIGSNAQGQLGVGHCEDCVAWETCRVSTGAFEGRVVSVASASTCTAVWAVGERHRVYVAGELGGWGSSDVFAELPYDALCAAAGADSFEVRHIAAAWDCLYLVLEKKDTDVILALGTSNAFGQLGVARPEGWVHRVEVCAAEPLWASAGIPDVRTFRVTALAAGVRHALAVLQGSHTVLLGWGDARHGQLGPPPEPVAVHGMRRRIREPAVLYTWQVPTAVRIAAGMQHSVLATDAELWMFGSARHGQTDARRCVPPGAAPRLLCAPDGVEKVCVCAPAYPACNWHTSLVLWPTLGHLGACGASQHDQIPPTPSVPHGARLRSGSEHSVLIAPPSVIGWGWNEHGNLGAGPESLPPRPLLDAAEAWAGYGNTYVSSSKEGLS</sequence>
<dbReference type="RefSeq" id="XP_060123150.1">
    <property type="nucleotide sequence ID" value="XM_060267167.1"/>
</dbReference>
<evidence type="ECO:0000256" key="2">
    <source>
        <dbReference type="PROSITE-ProRule" id="PRU00235"/>
    </source>
</evidence>
<evidence type="ECO:0000313" key="3">
    <source>
        <dbReference type="EMBL" id="WFD40253.1"/>
    </source>
</evidence>
<gene>
    <name evidence="3" type="primary">ATS1</name>
    <name evidence="3" type="ORF">MJAP1_003239</name>
</gene>
<dbReference type="Gene3D" id="2.130.10.30">
    <property type="entry name" value="Regulator of chromosome condensation 1/beta-lactamase-inhibitor protein II"/>
    <property type="match status" value="1"/>
</dbReference>
<dbReference type="PANTHER" id="PTHR22870">
    <property type="entry name" value="REGULATOR OF CHROMOSOME CONDENSATION"/>
    <property type="match status" value="1"/>
</dbReference>
<organism evidence="3 4">
    <name type="scientific">Malassezia japonica</name>
    <dbReference type="NCBI Taxonomy" id="223818"/>
    <lineage>
        <taxon>Eukaryota</taxon>
        <taxon>Fungi</taxon>
        <taxon>Dikarya</taxon>
        <taxon>Basidiomycota</taxon>
        <taxon>Ustilaginomycotina</taxon>
        <taxon>Malasseziomycetes</taxon>
        <taxon>Malasseziales</taxon>
        <taxon>Malasseziaceae</taxon>
        <taxon>Malassezia</taxon>
    </lineage>
</organism>
<name>A0AAF0F8A9_9BASI</name>
<accession>A0AAF0F8A9</accession>
<protein>
    <submittedName>
        <fullName evidence="3">Alpha tubulin suppressor</fullName>
    </submittedName>
</protein>
<dbReference type="GeneID" id="85226890"/>
<dbReference type="InterPro" id="IPR051210">
    <property type="entry name" value="Ub_ligase/GEF_domain"/>
</dbReference>
<dbReference type="PANTHER" id="PTHR22870:SF466">
    <property type="entry name" value="ANKYRIN REPEAT-CONTAINING PROTEIN"/>
    <property type="match status" value="1"/>
</dbReference>
<proteinExistence type="predicted"/>
<dbReference type="EMBL" id="CP119963">
    <property type="protein sequence ID" value="WFD40253.1"/>
    <property type="molecule type" value="Genomic_DNA"/>
</dbReference>
<dbReference type="InterPro" id="IPR009091">
    <property type="entry name" value="RCC1/BLIP-II"/>
</dbReference>
<dbReference type="PROSITE" id="PS50012">
    <property type="entry name" value="RCC1_3"/>
    <property type="match status" value="1"/>
</dbReference>
<evidence type="ECO:0000313" key="4">
    <source>
        <dbReference type="Proteomes" id="UP001217754"/>
    </source>
</evidence>
<reference evidence="3" key="1">
    <citation type="submission" date="2023-03" db="EMBL/GenBank/DDBJ databases">
        <title>Mating type loci evolution in Malassezia.</title>
        <authorList>
            <person name="Coelho M.A."/>
        </authorList>
    </citation>
    <scope>NUCLEOTIDE SEQUENCE</scope>
    <source>
        <strain evidence="3">CBS 9431</strain>
    </source>
</reference>
<dbReference type="AlphaFoldDB" id="A0AAF0F8A9"/>
<keyword evidence="4" id="KW-1185">Reference proteome</keyword>